<comment type="caution">
    <text evidence="2">The sequence shown here is derived from an EMBL/GenBank/DDBJ whole genome shotgun (WGS) entry which is preliminary data.</text>
</comment>
<feature type="transmembrane region" description="Helical" evidence="1">
    <location>
        <begin position="12"/>
        <end position="32"/>
    </location>
</feature>
<evidence type="ECO:0000313" key="2">
    <source>
        <dbReference type="EMBL" id="KAA8903050.1"/>
    </source>
</evidence>
<dbReference type="InParanoid" id="A0A5J5ETY5"/>
<sequence length="216" mass="23929">MSRQHPPSAVKRGLLLVVFLGLIHDLLAMYWVSLPCTSELEERMKTLIELDKWGCGASYLATRSFGLCTSTNCTPTYFAGLGSCGCLHYRFSDARLADCNNSTVTSSTQSEGLIAIGKHKVVWTIVYIWRAKAPPAYRAGQLHRWYTPGISSEWLILLRGRVSTPRKTVGHILLMTTQFAFIQQPLLLAWEFALVPSYNSGFFGIALLKPSPGLSG</sequence>
<keyword evidence="1" id="KW-0812">Transmembrane</keyword>
<name>A0A5J5ETY5_9PEZI</name>
<keyword evidence="1" id="KW-0472">Membrane</keyword>
<proteinExistence type="predicted"/>
<dbReference type="Proteomes" id="UP000326924">
    <property type="component" value="Unassembled WGS sequence"/>
</dbReference>
<dbReference type="AlphaFoldDB" id="A0A5J5ETY5"/>
<accession>A0A5J5ETY5</accession>
<evidence type="ECO:0000313" key="3">
    <source>
        <dbReference type="Proteomes" id="UP000326924"/>
    </source>
</evidence>
<gene>
    <name evidence="2" type="ORF">FN846DRAFT_71597</name>
</gene>
<evidence type="ECO:0000256" key="1">
    <source>
        <dbReference type="SAM" id="Phobius"/>
    </source>
</evidence>
<protein>
    <submittedName>
        <fullName evidence="2">Uncharacterized protein</fullName>
    </submittedName>
</protein>
<reference evidence="2 3" key="1">
    <citation type="submission" date="2019-09" db="EMBL/GenBank/DDBJ databases">
        <title>Draft genome of the ectomycorrhizal ascomycete Sphaerosporella brunnea.</title>
        <authorList>
            <consortium name="DOE Joint Genome Institute"/>
            <person name="Benucci G.M."/>
            <person name="Marozzi G."/>
            <person name="Antonielli L."/>
            <person name="Sanchez S."/>
            <person name="Marco P."/>
            <person name="Wang X."/>
            <person name="Falini L.B."/>
            <person name="Barry K."/>
            <person name="Haridas S."/>
            <person name="Lipzen A."/>
            <person name="Labutti K."/>
            <person name="Grigoriev I.V."/>
            <person name="Murat C."/>
            <person name="Martin F."/>
            <person name="Albertini E."/>
            <person name="Donnini D."/>
            <person name="Bonito G."/>
        </authorList>
    </citation>
    <scope>NUCLEOTIDE SEQUENCE [LARGE SCALE GENOMIC DNA]</scope>
    <source>
        <strain evidence="2 3">Sb_GMNB300</strain>
    </source>
</reference>
<organism evidence="2 3">
    <name type="scientific">Sphaerosporella brunnea</name>
    <dbReference type="NCBI Taxonomy" id="1250544"/>
    <lineage>
        <taxon>Eukaryota</taxon>
        <taxon>Fungi</taxon>
        <taxon>Dikarya</taxon>
        <taxon>Ascomycota</taxon>
        <taxon>Pezizomycotina</taxon>
        <taxon>Pezizomycetes</taxon>
        <taxon>Pezizales</taxon>
        <taxon>Pyronemataceae</taxon>
        <taxon>Sphaerosporella</taxon>
    </lineage>
</organism>
<keyword evidence="3" id="KW-1185">Reference proteome</keyword>
<keyword evidence="1" id="KW-1133">Transmembrane helix</keyword>
<dbReference type="EMBL" id="VXIS01000123">
    <property type="protein sequence ID" value="KAA8903050.1"/>
    <property type="molecule type" value="Genomic_DNA"/>
</dbReference>